<dbReference type="Gene3D" id="3.40.390.10">
    <property type="entry name" value="Collagenase (Catalytic Domain)"/>
    <property type="match status" value="1"/>
</dbReference>
<accession>A0ABR3K0S0</accession>
<gene>
    <name evidence="2" type="ORF">HGRIS_005948</name>
</gene>
<evidence type="ECO:0000313" key="2">
    <source>
        <dbReference type="EMBL" id="KAL0960943.1"/>
    </source>
</evidence>
<keyword evidence="1" id="KW-0732">Signal</keyword>
<evidence type="ECO:0008006" key="4">
    <source>
        <dbReference type="Google" id="ProtNLM"/>
    </source>
</evidence>
<dbReference type="InterPro" id="IPR019026">
    <property type="entry name" value="Peptidase_M64_IgA"/>
</dbReference>
<dbReference type="Pfam" id="PF09471">
    <property type="entry name" value="Peptidase_M64"/>
    <property type="match status" value="1"/>
</dbReference>
<feature type="signal peptide" evidence="1">
    <location>
        <begin position="1"/>
        <end position="19"/>
    </location>
</feature>
<dbReference type="Proteomes" id="UP001556367">
    <property type="component" value="Unassembled WGS sequence"/>
</dbReference>
<dbReference type="EMBL" id="JASNQZ010000001">
    <property type="protein sequence ID" value="KAL0960943.1"/>
    <property type="molecule type" value="Genomic_DNA"/>
</dbReference>
<name>A0ABR3K0S0_9AGAR</name>
<reference evidence="3" key="1">
    <citation type="submission" date="2024-06" db="EMBL/GenBank/DDBJ databases">
        <title>Multi-omics analyses provide insights into the biosynthesis of the anticancer antibiotic pleurotin in Hohenbuehelia grisea.</title>
        <authorList>
            <person name="Weaver J.A."/>
            <person name="Alberti F."/>
        </authorList>
    </citation>
    <scope>NUCLEOTIDE SEQUENCE [LARGE SCALE GENOMIC DNA]</scope>
    <source>
        <strain evidence="3">T-177</strain>
    </source>
</reference>
<feature type="chain" id="PRO_5045201769" description="IgA peptidase M64-domain-containing protein" evidence="1">
    <location>
        <begin position="20"/>
        <end position="582"/>
    </location>
</feature>
<sequence>MLKLNVLTSLFLAVQHVSCHQTCAFYPRSTVDGPGTARVADKCTYAVRNDLYITPGCARHSQDAIQSPFMCADESAAFQCLKASGRPQEVLGQPADQAHGTTPPPPLEVESLIVSGPAENRIDLVFFSDGYLPEERGKFLDDAMRLAQDISGNQTFNTVKPLLNFWAAFSPSNESGIGVGGVPKDTPFGLYRDGTELRGVYYDKPDAAAAACSSLGVQCDYPILLGNDPLYGGLGGRFTVITSSLENGPLVLRHELGHSIINVGEEYDGGFAYFGPNAATNLEEPLPWTQWLTKPNDTHVQRSVMPFQVYPWTILNTTTPWSLNFTSSGTFSRHLIRFSLSGLPEASDLKVELDGTDLKWTPRKDIGVDRWHYDVHRNSSLSGGIHEVKFTLLNKDRQGVAQLCSAESLEFGDESEFVSTPGYYGIYPTYSETNETSYRPTNEDCLMRVVTTPNFCKACIEGLWLALLRKVNLIDSITDTCETVDDRAIRFLHANLVPLAHLRQDTGGSSIPAETYKITWRKDGKELSEFANMTIIGIEDSVALGNYTVEAAFSTEEVRVDKDGLLTKSANHTIASSCSPST</sequence>
<dbReference type="InterPro" id="IPR024079">
    <property type="entry name" value="MetalloPept_cat_dom_sf"/>
</dbReference>
<evidence type="ECO:0000313" key="3">
    <source>
        <dbReference type="Proteomes" id="UP001556367"/>
    </source>
</evidence>
<keyword evidence="3" id="KW-1185">Reference proteome</keyword>
<proteinExistence type="predicted"/>
<evidence type="ECO:0000256" key="1">
    <source>
        <dbReference type="SAM" id="SignalP"/>
    </source>
</evidence>
<comment type="caution">
    <text evidence="2">The sequence shown here is derived from an EMBL/GenBank/DDBJ whole genome shotgun (WGS) entry which is preliminary data.</text>
</comment>
<protein>
    <recommendedName>
        <fullName evidence="4">IgA peptidase M64-domain-containing protein</fullName>
    </recommendedName>
</protein>
<organism evidence="2 3">
    <name type="scientific">Hohenbuehelia grisea</name>
    <dbReference type="NCBI Taxonomy" id="104357"/>
    <lineage>
        <taxon>Eukaryota</taxon>
        <taxon>Fungi</taxon>
        <taxon>Dikarya</taxon>
        <taxon>Basidiomycota</taxon>
        <taxon>Agaricomycotina</taxon>
        <taxon>Agaricomycetes</taxon>
        <taxon>Agaricomycetidae</taxon>
        <taxon>Agaricales</taxon>
        <taxon>Pleurotineae</taxon>
        <taxon>Pleurotaceae</taxon>
        <taxon>Hohenbuehelia</taxon>
    </lineage>
</organism>